<dbReference type="SUPFAM" id="SSF56796">
    <property type="entry name" value="Dehydroquinate synthase-like"/>
    <property type="match status" value="1"/>
</dbReference>
<dbReference type="InterPro" id="IPR034786">
    <property type="entry name" value="MAR"/>
</dbReference>
<feature type="domain" description="Catechol dioxygenase N-terminal" evidence="9">
    <location>
        <begin position="334"/>
        <end position="403"/>
    </location>
</feature>
<keyword evidence="4" id="KW-0223">Dioxygenase</keyword>
<evidence type="ECO:0000259" key="7">
    <source>
        <dbReference type="Pfam" id="PF00465"/>
    </source>
</evidence>
<dbReference type="Pfam" id="PF00465">
    <property type="entry name" value="Fe-ADH"/>
    <property type="match status" value="1"/>
</dbReference>
<dbReference type="InterPro" id="IPR000627">
    <property type="entry name" value="Intradiol_dOase_C"/>
</dbReference>
<dbReference type="GO" id="GO:0018506">
    <property type="term" value="F:maleylacetate reductase activity"/>
    <property type="evidence" value="ECO:0007669"/>
    <property type="project" value="InterPro"/>
</dbReference>
<dbReference type="PANTHER" id="PTHR33711:SF7">
    <property type="entry name" value="INTRADIOL RING-CLEAVAGE DIOXYGENASES DOMAIN-CONTAINING PROTEIN-RELATED"/>
    <property type="match status" value="1"/>
</dbReference>
<accession>A0A3R9EL74</accession>
<evidence type="ECO:0000256" key="3">
    <source>
        <dbReference type="ARBA" id="ARBA00022723"/>
    </source>
</evidence>
<feature type="domain" description="Intradiol ring-cleavage dioxygenases" evidence="8">
    <location>
        <begin position="413"/>
        <end position="568"/>
    </location>
</feature>
<evidence type="ECO:0000256" key="2">
    <source>
        <dbReference type="ARBA" id="ARBA00007825"/>
    </source>
</evidence>
<dbReference type="InterPro" id="IPR001670">
    <property type="entry name" value="ADH_Fe/GldA"/>
</dbReference>
<dbReference type="RefSeq" id="WP_125313689.1">
    <property type="nucleotide sequence ID" value="NZ_RSEC01000059.1"/>
</dbReference>
<dbReference type="EMBL" id="RSEC01000059">
    <property type="protein sequence ID" value="RSD11463.1"/>
    <property type="molecule type" value="Genomic_DNA"/>
</dbReference>
<evidence type="ECO:0000256" key="4">
    <source>
        <dbReference type="ARBA" id="ARBA00022964"/>
    </source>
</evidence>
<evidence type="ECO:0000256" key="5">
    <source>
        <dbReference type="ARBA" id="ARBA00023002"/>
    </source>
</evidence>
<name>A0A3R9EL74_9PSEU</name>
<feature type="domain" description="Alcohol dehydrogenase iron-type/glycerol dehydrogenase GldA" evidence="7">
    <location>
        <begin position="10"/>
        <end position="147"/>
    </location>
</feature>
<dbReference type="Pfam" id="PF04444">
    <property type="entry name" value="Dioxygenase_N"/>
    <property type="match status" value="1"/>
</dbReference>
<feature type="domain" description="Fe-containing alcohol dehydrogenase-like C-terminal" evidence="10">
    <location>
        <begin position="160"/>
        <end position="263"/>
    </location>
</feature>
<comment type="caution">
    <text evidence="11">The sequence shown here is derived from an EMBL/GenBank/DDBJ whole genome shotgun (WGS) entry which is preliminary data.</text>
</comment>
<comment type="cofactor">
    <cofactor evidence="1">
        <name>Fe(3+)</name>
        <dbReference type="ChEBI" id="CHEBI:29034"/>
    </cofactor>
</comment>
<evidence type="ECO:0000259" key="8">
    <source>
        <dbReference type="Pfam" id="PF00775"/>
    </source>
</evidence>
<dbReference type="Gene3D" id="2.60.130.10">
    <property type="entry name" value="Aromatic compound dioxygenase"/>
    <property type="match status" value="1"/>
</dbReference>
<comment type="similarity">
    <text evidence="2">Belongs to the intradiol ring-cleavage dioxygenase family.</text>
</comment>
<dbReference type="Pfam" id="PF25137">
    <property type="entry name" value="ADH_Fe_C"/>
    <property type="match status" value="1"/>
</dbReference>
<evidence type="ECO:0000256" key="6">
    <source>
        <dbReference type="ARBA" id="ARBA00023004"/>
    </source>
</evidence>
<sequence>MTSFSYAANPVRVVFGSLDCLSTEADRLGLGRVLLIGRPRHADRAAKALGARLAARFGEPAMHTPVDVTERALKLVAEHDVDGVVAIGGGSATGLAKAIALHTDLPQLIVPTTYAGSELTSVLGQTADGRKTTQKTPKVRPETVLYDVGLTLDLPVSVSAASGLNALAHAVEARYAPDANPMTDLLAAEAIKLLTSALPRIAANPSDVDARADALRGAWLAGSCLDAVQMGLHHRLCHHLGGKFGLPHAETHAVLLPHVMAHQGLDDADDVFELAASLPVPHSLAELGLTEADIEGEPEEELLRQALHGTRPAARPSLRALTKQVVDSFSSAPDRVRTLLTDLVETLHGYAIRTDLTQDEWEYAIGFLTRAGHLTTDTRQEFILLSDTLGVSSVVDVLTNSRTPDTTPSAVLGPFYVEGPPETPQGADIADGLPGTPLWTDVRVTDTEDRPVPDAIVDVWQSNEDGFYDVQLPDLDGPVLRARFRTDADGRLRFRTIVPSAYPIPADGPVGEMLDAVGRHPYRAPHVHFMIAKPGYRTLITQLFVAGGDYLDSDTVFGVKDGLIADFADQRLEFTFRIQGSTE</sequence>
<keyword evidence="6" id="KW-0408">Iron</keyword>
<dbReference type="InterPro" id="IPR007535">
    <property type="entry name" value="Catechol_dOase_N"/>
</dbReference>
<dbReference type="Gene3D" id="1.20.1090.10">
    <property type="entry name" value="Dehydroquinate synthase-like - alpha domain"/>
    <property type="match status" value="1"/>
</dbReference>
<dbReference type="Proteomes" id="UP000267081">
    <property type="component" value="Unassembled WGS sequence"/>
</dbReference>
<dbReference type="Pfam" id="PF00775">
    <property type="entry name" value="Dioxygenase_C"/>
    <property type="match status" value="1"/>
</dbReference>
<dbReference type="PANTHER" id="PTHR33711">
    <property type="entry name" value="DIOXYGENASE, PUTATIVE (AFU_ORTHOLOGUE AFUA_2G02910)-RELATED"/>
    <property type="match status" value="1"/>
</dbReference>
<dbReference type="Gene3D" id="3.40.50.1970">
    <property type="match status" value="1"/>
</dbReference>
<evidence type="ECO:0000259" key="10">
    <source>
        <dbReference type="Pfam" id="PF25137"/>
    </source>
</evidence>
<evidence type="ECO:0000313" key="11">
    <source>
        <dbReference type="EMBL" id="RSD11463.1"/>
    </source>
</evidence>
<evidence type="ECO:0000313" key="12">
    <source>
        <dbReference type="Proteomes" id="UP000267081"/>
    </source>
</evidence>
<dbReference type="GO" id="GO:0018576">
    <property type="term" value="F:catechol 1,2-dioxygenase activity"/>
    <property type="evidence" value="ECO:0007669"/>
    <property type="project" value="InterPro"/>
</dbReference>
<organism evidence="11 12">
    <name type="scientific">Amycolatopsis eburnea</name>
    <dbReference type="NCBI Taxonomy" id="2267691"/>
    <lineage>
        <taxon>Bacteria</taxon>
        <taxon>Bacillati</taxon>
        <taxon>Actinomycetota</taxon>
        <taxon>Actinomycetes</taxon>
        <taxon>Pseudonocardiales</taxon>
        <taxon>Pseudonocardiaceae</taxon>
        <taxon>Amycolatopsis</taxon>
    </lineage>
</organism>
<dbReference type="OrthoDB" id="3812122at2"/>
<reference evidence="11 12" key="1">
    <citation type="submission" date="2018-12" db="EMBL/GenBank/DDBJ databases">
        <title>Amycolatopsis eburnea sp. nov. actinomycete associate with arbuscular mycorrhiza fungal spore.</title>
        <authorList>
            <person name="Lumyong S."/>
            <person name="Chaiya L."/>
        </authorList>
    </citation>
    <scope>NUCLEOTIDE SEQUENCE [LARGE SCALE GENOMIC DNA]</scope>
    <source>
        <strain evidence="11 12">GLM-1</strain>
    </source>
</reference>
<dbReference type="GO" id="GO:0009712">
    <property type="term" value="P:catechol-containing compound metabolic process"/>
    <property type="evidence" value="ECO:0007669"/>
    <property type="project" value="InterPro"/>
</dbReference>
<dbReference type="SUPFAM" id="SSF49482">
    <property type="entry name" value="Aromatic compound dioxygenase"/>
    <property type="match status" value="1"/>
</dbReference>
<dbReference type="GO" id="GO:0008199">
    <property type="term" value="F:ferric iron binding"/>
    <property type="evidence" value="ECO:0007669"/>
    <property type="project" value="InterPro"/>
</dbReference>
<protein>
    <submittedName>
        <fullName evidence="11">Iron-containing alcohol dehydrogenase</fullName>
    </submittedName>
</protein>
<keyword evidence="3" id="KW-0479">Metal-binding</keyword>
<keyword evidence="5" id="KW-0560">Oxidoreductase</keyword>
<proteinExistence type="inferred from homology"/>
<gene>
    <name evidence="11" type="ORF">EIY87_32225</name>
</gene>
<dbReference type="InterPro" id="IPR050770">
    <property type="entry name" value="Intradiol_RC_Dioxygenase"/>
</dbReference>
<dbReference type="CDD" id="cd08177">
    <property type="entry name" value="MAR"/>
    <property type="match status" value="1"/>
</dbReference>
<dbReference type="InterPro" id="IPR056798">
    <property type="entry name" value="ADH_Fe_C"/>
</dbReference>
<dbReference type="InterPro" id="IPR015889">
    <property type="entry name" value="Intradiol_dOase_core"/>
</dbReference>
<keyword evidence="12" id="KW-1185">Reference proteome</keyword>
<evidence type="ECO:0000256" key="1">
    <source>
        <dbReference type="ARBA" id="ARBA00001965"/>
    </source>
</evidence>
<evidence type="ECO:0000259" key="9">
    <source>
        <dbReference type="Pfam" id="PF04444"/>
    </source>
</evidence>
<dbReference type="AlphaFoldDB" id="A0A3R9EL74"/>